<evidence type="ECO:0000259" key="10">
    <source>
        <dbReference type="PROSITE" id="PS51761"/>
    </source>
</evidence>
<dbReference type="InterPro" id="IPR033123">
    <property type="entry name" value="GH11_dom"/>
</dbReference>
<dbReference type="SUPFAM" id="SSF49785">
    <property type="entry name" value="Galactose-binding domain-like"/>
    <property type="match status" value="1"/>
</dbReference>
<dbReference type="AlphaFoldDB" id="A0A4P2QE23"/>
<name>A0A4P2QE23_SORCE</name>
<dbReference type="PANTHER" id="PTHR46828">
    <property type="entry name" value="ENDO-1,4-BETA-XYLANASE A-RELATED"/>
    <property type="match status" value="1"/>
</dbReference>
<feature type="active site" description="Nucleophile" evidence="9">
    <location>
        <position position="265"/>
    </location>
</feature>
<evidence type="ECO:0000256" key="5">
    <source>
        <dbReference type="ARBA" id="ARBA00022801"/>
    </source>
</evidence>
<evidence type="ECO:0000313" key="12">
    <source>
        <dbReference type="Proteomes" id="UP000295781"/>
    </source>
</evidence>
<keyword evidence="4 9" id="KW-0858">Xylan degradation</keyword>
<dbReference type="Gene3D" id="2.60.120.180">
    <property type="match status" value="1"/>
</dbReference>
<evidence type="ECO:0000256" key="7">
    <source>
        <dbReference type="ARBA" id="ARBA00023295"/>
    </source>
</evidence>
<dbReference type="RefSeq" id="WP_165373606.1">
    <property type="nucleotide sequence ID" value="NZ_CP012670.1"/>
</dbReference>
<dbReference type="InterPro" id="IPR013319">
    <property type="entry name" value="GH11/12"/>
</dbReference>
<dbReference type="UniPathway" id="UPA00114"/>
<keyword evidence="6 9" id="KW-0119">Carbohydrate metabolism</keyword>
<comment type="pathway">
    <text evidence="2 9">Glycan degradation; xylan degradation.</text>
</comment>
<dbReference type="InterPro" id="IPR001137">
    <property type="entry name" value="Glyco_hydro_11"/>
</dbReference>
<evidence type="ECO:0000313" key="11">
    <source>
        <dbReference type="EMBL" id="AUX27656.1"/>
    </source>
</evidence>
<protein>
    <recommendedName>
        <fullName evidence="3 9">endo-1,4-beta-xylanase</fullName>
        <ecNumber evidence="3 9">3.2.1.8</ecNumber>
    </recommendedName>
</protein>
<dbReference type="PROSITE" id="PS51761">
    <property type="entry name" value="GH11_3"/>
    <property type="match status" value="1"/>
</dbReference>
<comment type="catalytic activity">
    <reaction evidence="1 9">
        <text>Endohydrolysis of (1-&gt;4)-beta-D-xylosidic linkages in xylans.</text>
        <dbReference type="EC" id="3.2.1.8"/>
    </reaction>
</comment>
<keyword evidence="7 9" id="KW-0326">Glycosidase</keyword>
<dbReference type="Pfam" id="PF00457">
    <property type="entry name" value="Glyco_hydro_11"/>
    <property type="match status" value="1"/>
</dbReference>
<feature type="domain" description="GH11" evidence="10">
    <location>
        <begin position="172"/>
        <end position="380"/>
    </location>
</feature>
<comment type="similarity">
    <text evidence="9">Belongs to the glycosyl hydrolase 11 (cellulase G) family.</text>
</comment>
<evidence type="ECO:0000256" key="8">
    <source>
        <dbReference type="ARBA" id="ARBA00023326"/>
    </source>
</evidence>
<dbReference type="PANTHER" id="PTHR46828:SF2">
    <property type="entry name" value="ENDO-1,4-BETA-XYLANASE A-RELATED"/>
    <property type="match status" value="1"/>
</dbReference>
<dbReference type="InterPro" id="IPR008979">
    <property type="entry name" value="Galactose-bd-like_sf"/>
</dbReference>
<dbReference type="EC" id="3.2.1.8" evidence="3 9"/>
<dbReference type="InterPro" id="IPR021720">
    <property type="entry name" value="Malectin_dom"/>
</dbReference>
<keyword evidence="5 9" id="KW-0378">Hydrolase</keyword>
<gene>
    <name evidence="11" type="ORF">SOCEGT47_082540</name>
</gene>
<evidence type="ECO:0000256" key="1">
    <source>
        <dbReference type="ARBA" id="ARBA00000681"/>
    </source>
</evidence>
<dbReference type="Proteomes" id="UP000295781">
    <property type="component" value="Chromosome"/>
</dbReference>
<evidence type="ECO:0000256" key="2">
    <source>
        <dbReference type="ARBA" id="ARBA00004851"/>
    </source>
</evidence>
<dbReference type="InterPro" id="IPR013320">
    <property type="entry name" value="ConA-like_dom_sf"/>
</dbReference>
<evidence type="ECO:0000256" key="4">
    <source>
        <dbReference type="ARBA" id="ARBA00022651"/>
    </source>
</evidence>
<evidence type="ECO:0000256" key="6">
    <source>
        <dbReference type="ARBA" id="ARBA00023277"/>
    </source>
</evidence>
<organism evidence="11 12">
    <name type="scientific">Sorangium cellulosum</name>
    <name type="common">Polyangium cellulosum</name>
    <dbReference type="NCBI Taxonomy" id="56"/>
    <lineage>
        <taxon>Bacteria</taxon>
        <taxon>Pseudomonadati</taxon>
        <taxon>Myxococcota</taxon>
        <taxon>Polyangia</taxon>
        <taxon>Polyangiales</taxon>
        <taxon>Polyangiaceae</taxon>
        <taxon>Sorangium</taxon>
    </lineage>
</organism>
<feature type="active site" description="Proton donor" evidence="9">
    <location>
        <position position="367"/>
    </location>
</feature>
<evidence type="ECO:0000256" key="9">
    <source>
        <dbReference type="PROSITE-ProRule" id="PRU01097"/>
    </source>
</evidence>
<proteinExistence type="inferred from homology"/>
<dbReference type="GO" id="GO:0045493">
    <property type="term" value="P:xylan catabolic process"/>
    <property type="evidence" value="ECO:0007669"/>
    <property type="project" value="UniProtKB-UniRule"/>
</dbReference>
<dbReference type="GO" id="GO:0031176">
    <property type="term" value="F:endo-1,4-beta-xylanase activity"/>
    <property type="evidence" value="ECO:0007669"/>
    <property type="project" value="UniProtKB-UniRule"/>
</dbReference>
<accession>A0A4P2QE23</accession>
<reference evidence="11 12" key="1">
    <citation type="submission" date="2015-09" db="EMBL/GenBank/DDBJ databases">
        <title>Sorangium comparison.</title>
        <authorList>
            <person name="Zaburannyi N."/>
            <person name="Bunk B."/>
            <person name="Overmann J."/>
            <person name="Mueller R."/>
        </authorList>
    </citation>
    <scope>NUCLEOTIDE SEQUENCE [LARGE SCALE GENOMIC DNA]</scope>
    <source>
        <strain evidence="11 12">So ceGT47</strain>
    </source>
</reference>
<dbReference type="EMBL" id="CP012670">
    <property type="protein sequence ID" value="AUX27656.1"/>
    <property type="molecule type" value="Genomic_DNA"/>
</dbReference>
<sequence>MVAINSGSNSSATVDGVEYQADQYASGGTTNSTQDAVVGGQLYQTERYGSFSYEVPVTANGTYAVKLHFAEISHDSAGSRTFSVAIEGNTVISDLDLYAEVGHDTGHTETFADIAVNDGSVTIELIKGTENPTIAGFAIFSNDGELDTTATPAPDFSKYSAYTQKYTEKTVITSNHATGHVGDFFFTHWKDGGSTSLTVDPNGEFSVTWQGGGYNYVGGPGWHYGDESRVIGYRFNNDSGASYITLYGWGYDKSMPTSNPAHLVEYYILQRWSYDPSQGATFGKSFVSNGVEYSTYRSTRQQQPSINGRSTFYQYWSKPAQQQALGQDHKIIFADHVKAWADTGWTLPNMNNMDASDDPTYQVMAVEVFNPGSNGTASGRVWNETP</sequence>
<dbReference type="Pfam" id="PF11721">
    <property type="entry name" value="Malectin"/>
    <property type="match status" value="1"/>
</dbReference>
<dbReference type="SUPFAM" id="SSF49899">
    <property type="entry name" value="Concanavalin A-like lectins/glucanases"/>
    <property type="match status" value="1"/>
</dbReference>
<evidence type="ECO:0000256" key="3">
    <source>
        <dbReference type="ARBA" id="ARBA00012590"/>
    </source>
</evidence>
<keyword evidence="8 9" id="KW-0624">Polysaccharide degradation</keyword>
<dbReference type="Gene3D" id="2.60.120.430">
    <property type="entry name" value="Galactose-binding lectin"/>
    <property type="match status" value="1"/>
</dbReference>